<keyword evidence="5" id="KW-0046">Antibiotic resistance</keyword>
<feature type="transmembrane region" description="Helical" evidence="6">
    <location>
        <begin position="90"/>
        <end position="111"/>
    </location>
</feature>
<dbReference type="InterPro" id="IPR000412">
    <property type="entry name" value="ABC_2_transport"/>
</dbReference>
<evidence type="ECO:0000256" key="7">
    <source>
        <dbReference type="SAM" id="MobiDB-lite"/>
    </source>
</evidence>
<evidence type="ECO:0000313" key="10">
    <source>
        <dbReference type="Proteomes" id="UP000192445"/>
    </source>
</evidence>
<dbReference type="InterPro" id="IPR013525">
    <property type="entry name" value="ABC2_TM"/>
</dbReference>
<evidence type="ECO:0000256" key="6">
    <source>
        <dbReference type="RuleBase" id="RU361157"/>
    </source>
</evidence>
<dbReference type="Proteomes" id="UP000192445">
    <property type="component" value="Chromosome"/>
</dbReference>
<dbReference type="GO" id="GO:0046677">
    <property type="term" value="P:response to antibiotic"/>
    <property type="evidence" value="ECO:0007669"/>
    <property type="project" value="UniProtKB-KW"/>
</dbReference>
<dbReference type="GO" id="GO:0043190">
    <property type="term" value="C:ATP-binding cassette (ABC) transporter complex"/>
    <property type="evidence" value="ECO:0007669"/>
    <property type="project" value="InterPro"/>
</dbReference>
<dbReference type="PANTHER" id="PTHR43229">
    <property type="entry name" value="NODULATION PROTEIN J"/>
    <property type="match status" value="1"/>
</dbReference>
<feature type="transmembrane region" description="Helical" evidence="6">
    <location>
        <begin position="56"/>
        <end position="78"/>
    </location>
</feature>
<keyword evidence="3 6" id="KW-1133">Transmembrane helix</keyword>
<dbReference type="PROSITE" id="PS51012">
    <property type="entry name" value="ABC_TM2"/>
    <property type="match status" value="1"/>
</dbReference>
<evidence type="ECO:0000256" key="1">
    <source>
        <dbReference type="ARBA" id="ARBA00004141"/>
    </source>
</evidence>
<accession>A0A1V0UE38</accession>
<dbReference type="InterPro" id="IPR051784">
    <property type="entry name" value="Nod_factor_ABC_transporter"/>
</dbReference>
<dbReference type="STRING" id="1935.B1H20_19645"/>
<organism evidence="9 10">
    <name type="scientific">Streptomyces violaceoruber</name>
    <dbReference type="NCBI Taxonomy" id="1935"/>
    <lineage>
        <taxon>Bacteria</taxon>
        <taxon>Bacillati</taxon>
        <taxon>Actinomycetota</taxon>
        <taxon>Actinomycetes</taxon>
        <taxon>Kitasatosporales</taxon>
        <taxon>Streptomycetaceae</taxon>
        <taxon>Streptomyces</taxon>
        <taxon>Streptomyces violaceoruber group</taxon>
    </lineage>
</organism>
<sequence length="291" mass="30402">MSATATTASGGTPPAPGPHRAPAVPEPGGAASRLGWAAADSWTMTRRELAHWARQPVAVVVNLAFPVMLLLMFTYLVGGGRGVDGDPTAYLVPGMLALTMAFGLESTMLAVTQDLGKGVIDRFRSMPMAPGAVLVGRSAADMLQSVAALTVMTGVGYAVGWRWHHGPTAALGAMGLLLLLRFAMLWVGIHLALVAGRPEMVSAVQILVWPVGFLSNVFAAPGSMPAWLGAVVEWNPMSATATAVRDLFGNPGATTGSWAAEHAGLLAVLWPTAIIAVFFPLAVRRFTRIGR</sequence>
<dbReference type="KEGG" id="svu:B1H20_19645"/>
<evidence type="ECO:0000256" key="5">
    <source>
        <dbReference type="ARBA" id="ARBA00023251"/>
    </source>
</evidence>
<keyword evidence="6" id="KW-0813">Transport</keyword>
<keyword evidence="2 6" id="KW-0812">Transmembrane</keyword>
<feature type="domain" description="ABC transmembrane type-2" evidence="8">
    <location>
        <begin position="57"/>
        <end position="289"/>
    </location>
</feature>
<feature type="compositionally biased region" description="Low complexity" evidence="7">
    <location>
        <begin position="1"/>
        <end position="12"/>
    </location>
</feature>
<keyword evidence="4 6" id="KW-0472">Membrane</keyword>
<dbReference type="InterPro" id="IPR047817">
    <property type="entry name" value="ABC2_TM_bact-type"/>
</dbReference>
<reference evidence="9 10" key="1">
    <citation type="submission" date="2017-03" db="EMBL/GenBank/DDBJ databases">
        <title>Complete Genome Sequence of a natural compounds producer, Streptomyces violaceus S21.</title>
        <authorList>
            <person name="Zhong C."/>
            <person name="Zhao Z."/>
            <person name="Fu J."/>
            <person name="Zong G."/>
            <person name="Qin R."/>
            <person name="Cao G."/>
        </authorList>
    </citation>
    <scope>NUCLEOTIDE SEQUENCE [LARGE SCALE GENOMIC DNA]</scope>
    <source>
        <strain evidence="9 10">S21</strain>
    </source>
</reference>
<dbReference type="RefSeq" id="WP_078939215.1">
    <property type="nucleotide sequence ID" value="NZ_CP020570.1"/>
</dbReference>
<evidence type="ECO:0000259" key="8">
    <source>
        <dbReference type="PROSITE" id="PS51012"/>
    </source>
</evidence>
<evidence type="ECO:0000256" key="2">
    <source>
        <dbReference type="ARBA" id="ARBA00022692"/>
    </source>
</evidence>
<dbReference type="PIRSF" id="PIRSF006648">
    <property type="entry name" value="DrrB"/>
    <property type="match status" value="1"/>
</dbReference>
<evidence type="ECO:0000313" key="9">
    <source>
        <dbReference type="EMBL" id="ARF63340.1"/>
    </source>
</evidence>
<evidence type="ECO:0000256" key="4">
    <source>
        <dbReference type="ARBA" id="ARBA00023136"/>
    </source>
</evidence>
<evidence type="ECO:0000256" key="3">
    <source>
        <dbReference type="ARBA" id="ARBA00022989"/>
    </source>
</evidence>
<dbReference type="GO" id="GO:0140359">
    <property type="term" value="F:ABC-type transporter activity"/>
    <property type="evidence" value="ECO:0007669"/>
    <property type="project" value="InterPro"/>
</dbReference>
<comment type="similarity">
    <text evidence="6">Belongs to the ABC-2 integral membrane protein family.</text>
</comment>
<feature type="transmembrane region" description="Helical" evidence="6">
    <location>
        <begin position="171"/>
        <end position="194"/>
    </location>
</feature>
<dbReference type="AlphaFoldDB" id="A0A1V0UE38"/>
<dbReference type="Pfam" id="PF01061">
    <property type="entry name" value="ABC2_membrane"/>
    <property type="match status" value="1"/>
</dbReference>
<dbReference type="EMBL" id="CP020570">
    <property type="protein sequence ID" value="ARF63340.1"/>
    <property type="molecule type" value="Genomic_DNA"/>
</dbReference>
<dbReference type="PANTHER" id="PTHR43229:SF2">
    <property type="entry name" value="NODULATION PROTEIN J"/>
    <property type="match status" value="1"/>
</dbReference>
<proteinExistence type="inferred from homology"/>
<feature type="transmembrane region" description="Helical" evidence="6">
    <location>
        <begin position="206"/>
        <end position="228"/>
    </location>
</feature>
<feature type="region of interest" description="Disordered" evidence="7">
    <location>
        <begin position="1"/>
        <end position="31"/>
    </location>
</feature>
<gene>
    <name evidence="9" type="ORF">B1H20_19645</name>
</gene>
<feature type="transmembrane region" description="Helical" evidence="6">
    <location>
        <begin position="132"/>
        <end position="159"/>
    </location>
</feature>
<protein>
    <recommendedName>
        <fullName evidence="6">Transport permease protein</fullName>
    </recommendedName>
</protein>
<name>A0A1V0UE38_STRVN</name>
<feature type="transmembrane region" description="Helical" evidence="6">
    <location>
        <begin position="263"/>
        <end position="283"/>
    </location>
</feature>
<comment type="subcellular location">
    <subcellularLocation>
        <location evidence="6">Cell membrane</location>
        <topology evidence="6">Multi-pass membrane protein</topology>
    </subcellularLocation>
    <subcellularLocation>
        <location evidence="1">Membrane</location>
        <topology evidence="1">Multi-pass membrane protein</topology>
    </subcellularLocation>
</comment>
<keyword evidence="6" id="KW-1003">Cell membrane</keyword>